<protein>
    <submittedName>
        <fullName evidence="2">Uncharacterized protein</fullName>
    </submittedName>
</protein>
<sequence length="84" mass="9084">MTHALPIPSRRQPVRLLPMQFAAPLRTAESWGIDPFEEAAMHCRAARSERELTRAPGRSDPLAWRLAAAGVILAGGGLALWGLA</sequence>
<accession>D5AKW8</accession>
<evidence type="ECO:0000313" key="3">
    <source>
        <dbReference type="Proteomes" id="UP000002361"/>
    </source>
</evidence>
<reference key="1">
    <citation type="submission" date="2008-12" db="EMBL/GenBank/DDBJ databases">
        <title>Complete genome sequence of Rhodobacter capsulatus SB1003.</title>
        <authorList>
            <person name="Strnad H."/>
            <person name="Lapidus A."/>
            <person name="Vlcek C."/>
            <person name="Ulbrich P."/>
            <person name="Paces J."/>
            <person name="Maltsev N."/>
            <person name="Kumar V."/>
            <person name="Kogan Y."/>
            <person name="Milgram A."/>
            <person name="Rebrekov D."/>
            <person name="Mazur M."/>
            <person name="Cox R."/>
            <person name="Kyrpides N."/>
            <person name="Kolar M."/>
            <person name="Sachova J."/>
            <person name="Ridl J."/>
            <person name="Ivanova N."/>
            <person name="Kapatral V."/>
            <person name="Los T."/>
            <person name="Lykidis A."/>
            <person name="Mikhailova N."/>
            <person name="Reznik G."/>
            <person name="Vasieva O."/>
            <person name="Fonstein M."/>
            <person name="Paces V."/>
            <person name="Haselkorn R."/>
        </authorList>
    </citation>
    <scope>NUCLEOTIDE SEQUENCE</scope>
    <source>
        <strain>SB1003</strain>
    </source>
</reference>
<evidence type="ECO:0000256" key="1">
    <source>
        <dbReference type="SAM" id="Phobius"/>
    </source>
</evidence>
<dbReference type="HOGENOM" id="CLU_2525307_0_0_5"/>
<reference evidence="2 3" key="2">
    <citation type="journal article" date="2010" name="J. Bacteriol.">
        <title>Complete genome sequence of the photosynthetic purple nonsulfur bacterium Rhodobacter capsulatus SB 1003.</title>
        <authorList>
            <person name="Strnad H."/>
            <person name="Lapidus A."/>
            <person name="Paces J."/>
            <person name="Ulbrich P."/>
            <person name="Vlcek C."/>
            <person name="Paces V."/>
            <person name="Haselkorn R."/>
        </authorList>
    </citation>
    <scope>NUCLEOTIDE SEQUENCE [LARGE SCALE GENOMIC DNA]</scope>
    <source>
        <strain evidence="3">ATCC BAA-309 / NBRC 16581 / SB1003</strain>
    </source>
</reference>
<organism evidence="2 3">
    <name type="scientific">Rhodobacter capsulatus (strain ATCC BAA-309 / NBRC 16581 / SB1003)</name>
    <dbReference type="NCBI Taxonomy" id="272942"/>
    <lineage>
        <taxon>Bacteria</taxon>
        <taxon>Pseudomonadati</taxon>
        <taxon>Pseudomonadota</taxon>
        <taxon>Alphaproteobacteria</taxon>
        <taxon>Rhodobacterales</taxon>
        <taxon>Rhodobacter group</taxon>
        <taxon>Rhodobacter</taxon>
    </lineage>
</organism>
<dbReference type="EMBL" id="CP001312">
    <property type="protein sequence ID" value="ADE85958.1"/>
    <property type="molecule type" value="Genomic_DNA"/>
</dbReference>
<name>D5AKW8_RHOCB</name>
<proteinExistence type="predicted"/>
<feature type="transmembrane region" description="Helical" evidence="1">
    <location>
        <begin position="62"/>
        <end position="83"/>
    </location>
</feature>
<keyword evidence="1" id="KW-0812">Transmembrane</keyword>
<keyword evidence="1" id="KW-1133">Transmembrane helix</keyword>
<dbReference type="Proteomes" id="UP000002361">
    <property type="component" value="Chromosome"/>
</dbReference>
<dbReference type="KEGG" id="rcp:RCAP_rcc02228"/>
<evidence type="ECO:0000313" key="2">
    <source>
        <dbReference type="EMBL" id="ADE85958.1"/>
    </source>
</evidence>
<dbReference type="OrthoDB" id="7691503at2"/>
<dbReference type="AlphaFoldDB" id="D5AKW8"/>
<keyword evidence="1" id="KW-0472">Membrane</keyword>
<dbReference type="STRING" id="272942.RCAP_rcc02228"/>
<dbReference type="GeneID" id="31491073"/>
<dbReference type="RefSeq" id="WP_013067937.1">
    <property type="nucleotide sequence ID" value="NC_014034.1"/>
</dbReference>
<gene>
    <name evidence="2" type="ordered locus">RCAP_rcc02228</name>
</gene>
<keyword evidence="3" id="KW-1185">Reference proteome</keyword>